<gene>
    <name evidence="5" type="ORF">PT85_08625</name>
</gene>
<dbReference type="STRING" id="706570.PT85_08625"/>
<keyword evidence="1" id="KW-0812">Transmembrane</keyword>
<evidence type="ECO:0000313" key="5">
    <source>
        <dbReference type="EMBL" id="KHO65087.1"/>
    </source>
</evidence>
<dbReference type="GO" id="GO:0071111">
    <property type="term" value="F:cyclic-guanylate-specific phosphodiesterase activity"/>
    <property type="evidence" value="ECO:0007669"/>
    <property type="project" value="InterPro"/>
</dbReference>
<dbReference type="PROSITE" id="PS50883">
    <property type="entry name" value="EAL"/>
    <property type="match status" value="1"/>
</dbReference>
<dbReference type="OrthoDB" id="5894408at2"/>
<comment type="caution">
    <text evidence="5">The sequence shown here is derived from an EMBL/GenBank/DDBJ whole genome shotgun (WGS) entry which is preliminary data.</text>
</comment>
<feature type="domain" description="GGDEF" evidence="4">
    <location>
        <begin position="265"/>
        <end position="397"/>
    </location>
</feature>
<organism evidence="5 6">
    <name type="scientific">Pseudomonas flexibilis</name>
    <dbReference type="NCBI Taxonomy" id="706570"/>
    <lineage>
        <taxon>Bacteria</taxon>
        <taxon>Pseudomonadati</taxon>
        <taxon>Pseudomonadota</taxon>
        <taxon>Gammaproteobacteria</taxon>
        <taxon>Pseudomonadales</taxon>
        <taxon>Pseudomonadaceae</taxon>
        <taxon>Pseudomonas</taxon>
    </lineage>
</organism>
<keyword evidence="1" id="KW-0472">Membrane</keyword>
<dbReference type="Pfam" id="PF00990">
    <property type="entry name" value="GGDEF"/>
    <property type="match status" value="1"/>
</dbReference>
<dbReference type="SMART" id="SM00267">
    <property type="entry name" value="GGDEF"/>
    <property type="match status" value="1"/>
</dbReference>
<dbReference type="PANTHER" id="PTHR33121">
    <property type="entry name" value="CYCLIC DI-GMP PHOSPHODIESTERASE PDEF"/>
    <property type="match status" value="1"/>
</dbReference>
<dbReference type="CDD" id="cd01949">
    <property type="entry name" value="GGDEF"/>
    <property type="match status" value="1"/>
</dbReference>
<protein>
    <submittedName>
        <fullName evidence="5">DeoR faimly transcriptional regulator</fullName>
    </submittedName>
</protein>
<dbReference type="SMART" id="SM00304">
    <property type="entry name" value="HAMP"/>
    <property type="match status" value="1"/>
</dbReference>
<dbReference type="Gene3D" id="6.20.270.20">
    <property type="entry name" value="LapD/MoxY periplasmic domain"/>
    <property type="match status" value="1"/>
</dbReference>
<dbReference type="EMBL" id="JTAK01000003">
    <property type="protein sequence ID" value="KHO65087.1"/>
    <property type="molecule type" value="Genomic_DNA"/>
</dbReference>
<dbReference type="Pfam" id="PF00672">
    <property type="entry name" value="HAMP"/>
    <property type="match status" value="1"/>
</dbReference>
<dbReference type="SMART" id="SM00052">
    <property type="entry name" value="EAL"/>
    <property type="match status" value="1"/>
</dbReference>
<keyword evidence="6" id="KW-1185">Reference proteome</keyword>
<sequence>MSLFKQRLLAIGLFLIVAYTGNLLISLESSREQQVAQLRSHAQNAATALGLSLGNHVDDPQMTELLVSAIFDSGYFEHIRVVDPVGEQVLATREAIGEQALVPAWFARLIDLPVVQAEALVSRGWQQAARVQVASTPRFALATLWHAALGSLFWLALCGVISALLGGWLLRYQLRPLDALVDQAEALERREFVSQPKLPASPELRRVVSAMNHMVARLRGQFEEHARNVEALRDEAYVDPLTGLANRRSFEMRLRARLADEEAVRHGFLAVLRIRDLAGLNQRLGGEPVDRLICHLASLLRERCAELLQPALLARIRGGEFALLLPGLLADEAETLAERLQSDLDDLRATTREGPLAYLGLVPFGAGDDMQALMRLADEALAAIDGLASAQWHRLQRSDLDDTLEERHLWQARLEQALEQRRFLLHFQPVVEARDPDNLLHYKVVARLPDAQGRCLPAGRFLPWLERFGWMARFDRVMLLLVLEQMGSHRLPLSLSLSAASLESAQAQADLLALLRRHTALSSRLTLELAGNRPLPAAQLESLAHSLRRLGFALSLQHFGGRFGVLGSLSRLGLAWLKVDGGYIQHIDREEDKRRFLAALQQTARSIDLPLIAEWVETPEELQVLRVLGFQGGMGRLFGEPAPWNALPTGVPVPDQA</sequence>
<dbReference type="InterPro" id="IPR043128">
    <property type="entry name" value="Rev_trsase/Diguanyl_cyclase"/>
</dbReference>
<dbReference type="Gene3D" id="3.30.70.270">
    <property type="match status" value="1"/>
</dbReference>
<feature type="domain" description="EAL" evidence="2">
    <location>
        <begin position="407"/>
        <end position="655"/>
    </location>
</feature>
<proteinExistence type="predicted"/>
<dbReference type="InterPro" id="IPR032244">
    <property type="entry name" value="LapD_MoxY_N"/>
</dbReference>
<feature type="domain" description="HAMP" evidence="3">
    <location>
        <begin position="171"/>
        <end position="223"/>
    </location>
</feature>
<dbReference type="AlphaFoldDB" id="A0A0B3C0K4"/>
<dbReference type="RefSeq" id="WP_039606451.1">
    <property type="nucleotide sequence ID" value="NZ_FMUP01000006.1"/>
</dbReference>
<dbReference type="InterPro" id="IPR000160">
    <property type="entry name" value="GGDEF_dom"/>
</dbReference>
<dbReference type="SUPFAM" id="SSF55073">
    <property type="entry name" value="Nucleotide cyclase"/>
    <property type="match status" value="1"/>
</dbReference>
<feature type="transmembrane region" description="Helical" evidence="1">
    <location>
        <begin position="144"/>
        <end position="170"/>
    </location>
</feature>
<evidence type="ECO:0000313" key="6">
    <source>
        <dbReference type="Proteomes" id="UP000030980"/>
    </source>
</evidence>
<dbReference type="Proteomes" id="UP000030980">
    <property type="component" value="Unassembled WGS sequence"/>
</dbReference>
<dbReference type="SUPFAM" id="SSF141868">
    <property type="entry name" value="EAL domain-like"/>
    <property type="match status" value="1"/>
</dbReference>
<accession>A0A0B3C0K4</accession>
<dbReference type="NCBIfam" id="TIGR00254">
    <property type="entry name" value="GGDEF"/>
    <property type="match status" value="1"/>
</dbReference>
<dbReference type="PANTHER" id="PTHR33121:SF23">
    <property type="entry name" value="CYCLIC DI-GMP PHOSPHODIESTERASE PDEB"/>
    <property type="match status" value="1"/>
</dbReference>
<dbReference type="InterPro" id="IPR050706">
    <property type="entry name" value="Cyclic-di-GMP_PDE-like"/>
</dbReference>
<keyword evidence="1" id="KW-1133">Transmembrane helix</keyword>
<dbReference type="Gene3D" id="3.20.20.450">
    <property type="entry name" value="EAL domain"/>
    <property type="match status" value="1"/>
</dbReference>
<dbReference type="InterPro" id="IPR042461">
    <property type="entry name" value="LapD_MoxY_peri_C"/>
</dbReference>
<dbReference type="PROSITE" id="PS50887">
    <property type="entry name" value="GGDEF"/>
    <property type="match status" value="1"/>
</dbReference>
<dbReference type="Pfam" id="PF00563">
    <property type="entry name" value="EAL"/>
    <property type="match status" value="1"/>
</dbReference>
<reference evidence="5 6" key="1">
    <citation type="submission" date="2014-11" db="EMBL/GenBank/DDBJ databases">
        <title>Genome sequence of Pseudomonas tuomuerensis JCM 14085.</title>
        <authorList>
            <person name="Shin S.-K."/>
            <person name="Yi H."/>
        </authorList>
    </citation>
    <scope>NUCLEOTIDE SEQUENCE [LARGE SCALE GENOMIC DNA]</scope>
    <source>
        <strain evidence="5 6">JCM 14085</strain>
    </source>
</reference>
<evidence type="ECO:0000259" key="4">
    <source>
        <dbReference type="PROSITE" id="PS50887"/>
    </source>
</evidence>
<evidence type="ECO:0000259" key="2">
    <source>
        <dbReference type="PROSITE" id="PS50883"/>
    </source>
</evidence>
<dbReference type="InterPro" id="IPR001633">
    <property type="entry name" value="EAL_dom"/>
</dbReference>
<dbReference type="InterPro" id="IPR003660">
    <property type="entry name" value="HAMP_dom"/>
</dbReference>
<dbReference type="Gene3D" id="3.30.110.200">
    <property type="match status" value="1"/>
</dbReference>
<dbReference type="InterPro" id="IPR035919">
    <property type="entry name" value="EAL_sf"/>
</dbReference>
<evidence type="ECO:0000256" key="1">
    <source>
        <dbReference type="SAM" id="Phobius"/>
    </source>
</evidence>
<dbReference type="GO" id="GO:0007165">
    <property type="term" value="P:signal transduction"/>
    <property type="evidence" value="ECO:0007669"/>
    <property type="project" value="InterPro"/>
</dbReference>
<name>A0A0B3C0K4_9PSED</name>
<dbReference type="GO" id="GO:0016020">
    <property type="term" value="C:membrane"/>
    <property type="evidence" value="ECO:0007669"/>
    <property type="project" value="InterPro"/>
</dbReference>
<dbReference type="Pfam" id="PF16448">
    <property type="entry name" value="LapD_MoxY_N"/>
    <property type="match status" value="1"/>
</dbReference>
<evidence type="ECO:0000259" key="3">
    <source>
        <dbReference type="PROSITE" id="PS50885"/>
    </source>
</evidence>
<dbReference type="PROSITE" id="PS50885">
    <property type="entry name" value="HAMP"/>
    <property type="match status" value="1"/>
</dbReference>
<dbReference type="InterPro" id="IPR029787">
    <property type="entry name" value="Nucleotide_cyclase"/>
</dbReference>
<dbReference type="CDD" id="cd01948">
    <property type="entry name" value="EAL"/>
    <property type="match status" value="1"/>
</dbReference>